<dbReference type="EMBL" id="HBEF01023640">
    <property type="protein sequence ID" value="CAD8342491.1"/>
    <property type="molecule type" value="Transcribed_RNA"/>
</dbReference>
<organism evidence="3">
    <name type="scientific">Craspedostauros australis</name>
    <dbReference type="NCBI Taxonomy" id="1486917"/>
    <lineage>
        <taxon>Eukaryota</taxon>
        <taxon>Sar</taxon>
        <taxon>Stramenopiles</taxon>
        <taxon>Ochrophyta</taxon>
        <taxon>Bacillariophyta</taxon>
        <taxon>Bacillariophyceae</taxon>
        <taxon>Bacillariophycidae</taxon>
        <taxon>Naviculales</taxon>
        <taxon>Naviculaceae</taxon>
        <taxon>Craspedostauros</taxon>
    </lineage>
</organism>
<dbReference type="AlphaFoldDB" id="A0A7S0F733"/>
<keyword evidence="2" id="KW-0472">Membrane</keyword>
<protein>
    <submittedName>
        <fullName evidence="3">Uncharacterized protein</fullName>
    </submittedName>
</protein>
<feature type="region of interest" description="Disordered" evidence="1">
    <location>
        <begin position="124"/>
        <end position="159"/>
    </location>
</feature>
<keyword evidence="2" id="KW-1133">Transmembrane helix</keyword>
<evidence type="ECO:0000256" key="1">
    <source>
        <dbReference type="SAM" id="MobiDB-lite"/>
    </source>
</evidence>
<name>A0A7S0F733_9STRA</name>
<feature type="transmembrane region" description="Helical" evidence="2">
    <location>
        <begin position="72"/>
        <end position="94"/>
    </location>
</feature>
<evidence type="ECO:0000313" key="3">
    <source>
        <dbReference type="EMBL" id="CAD8342491.1"/>
    </source>
</evidence>
<sequence length="159" mass="17845">MDHDFAGYMDNLAAVQAEEAEEQAMLEAHEVWKQTTWGGWAVGIIQSFQEHFRPFLSSTLDLVNDEESLAQVLLFNAIRMLCLFILIGVIYMLANVFQRFIGTEYIVEEEVVIVHEHKSEAEAKQVLDSGKGTVVPPQKDEASASTEGIRKRGKKSKSS</sequence>
<accession>A0A7S0F733</accession>
<reference evidence="3" key="1">
    <citation type="submission" date="2021-01" db="EMBL/GenBank/DDBJ databases">
        <authorList>
            <person name="Corre E."/>
            <person name="Pelletier E."/>
            <person name="Niang G."/>
            <person name="Scheremetjew M."/>
            <person name="Finn R."/>
            <person name="Kale V."/>
            <person name="Holt S."/>
            <person name="Cochrane G."/>
            <person name="Meng A."/>
            <person name="Brown T."/>
            <person name="Cohen L."/>
        </authorList>
    </citation>
    <scope>NUCLEOTIDE SEQUENCE</scope>
    <source>
        <strain evidence="3">CCMP3328</strain>
    </source>
</reference>
<keyword evidence="2" id="KW-0812">Transmembrane</keyword>
<proteinExistence type="predicted"/>
<gene>
    <name evidence="3" type="ORF">CAUS1442_LOCUS14626</name>
</gene>
<evidence type="ECO:0000256" key="2">
    <source>
        <dbReference type="SAM" id="Phobius"/>
    </source>
</evidence>